<dbReference type="InterPro" id="IPR011009">
    <property type="entry name" value="Kinase-like_dom_sf"/>
</dbReference>
<comment type="caution">
    <text evidence="1">The sequence shown here is derived from an EMBL/GenBank/DDBJ whole genome shotgun (WGS) entry which is preliminary data.</text>
</comment>
<accession>A0A5J9U188</accession>
<sequence>MDFKDKKAAVRMLPHPAGGCCRLTDYKERPLDFDGEHLKFHRGDYCYGKAGKVKTKCLVNKWSLQNPIEFSTFSIMKNIRNQSILTFENYYEESGQPRIILTWVDGSLSAWLKRDGYKKCFRTAVEMTGSCPSSAFQRMIIDTCRAMEHLFEQKVFPTSIAQKDLFLRQGENGNSIKLLISQAEFLADVSQQNLRKAKLWADVQSIFKDICNHSQRKLSTAAAMLIAYIGEGSADSLEDFPDEWTSSKKKCFLFSLTAAKRAYVRSKLQKIKFAWPRLKNQRLPLIIEELLRYERNKIIPTQYDECDGISLVQMVFCAKWGDGYQEYGAFFTKSLAQQLDLSDFHVKVAMEQGLMKARTRMRRELTHAL</sequence>
<protein>
    <submittedName>
        <fullName evidence="1">Uncharacterized protein</fullName>
    </submittedName>
</protein>
<dbReference type="Proteomes" id="UP000324897">
    <property type="component" value="Chromosome 7"/>
</dbReference>
<dbReference type="Gene3D" id="1.10.510.10">
    <property type="entry name" value="Transferase(Phosphotransferase) domain 1"/>
    <property type="match status" value="1"/>
</dbReference>
<proteinExistence type="predicted"/>
<keyword evidence="2" id="KW-1185">Reference proteome</keyword>
<gene>
    <name evidence="1" type="ORF">EJB05_33431</name>
</gene>
<organism evidence="1 2">
    <name type="scientific">Eragrostis curvula</name>
    <name type="common">weeping love grass</name>
    <dbReference type="NCBI Taxonomy" id="38414"/>
    <lineage>
        <taxon>Eukaryota</taxon>
        <taxon>Viridiplantae</taxon>
        <taxon>Streptophyta</taxon>
        <taxon>Embryophyta</taxon>
        <taxon>Tracheophyta</taxon>
        <taxon>Spermatophyta</taxon>
        <taxon>Magnoliopsida</taxon>
        <taxon>Liliopsida</taxon>
        <taxon>Poales</taxon>
        <taxon>Poaceae</taxon>
        <taxon>PACMAD clade</taxon>
        <taxon>Chloridoideae</taxon>
        <taxon>Eragrostideae</taxon>
        <taxon>Eragrostidinae</taxon>
        <taxon>Eragrostis</taxon>
    </lineage>
</organism>
<evidence type="ECO:0000313" key="1">
    <source>
        <dbReference type="EMBL" id="TVU17396.1"/>
    </source>
</evidence>
<reference evidence="1 2" key="1">
    <citation type="journal article" date="2019" name="Sci. Rep.">
        <title>A high-quality genome of Eragrostis curvula grass provides insights into Poaceae evolution and supports new strategies to enhance forage quality.</title>
        <authorList>
            <person name="Carballo J."/>
            <person name="Santos B.A.C.M."/>
            <person name="Zappacosta D."/>
            <person name="Garbus I."/>
            <person name="Selva J.P."/>
            <person name="Gallo C.A."/>
            <person name="Diaz A."/>
            <person name="Albertini E."/>
            <person name="Caccamo M."/>
            <person name="Echenique V."/>
        </authorList>
    </citation>
    <scope>NUCLEOTIDE SEQUENCE [LARGE SCALE GENOMIC DNA]</scope>
    <source>
        <strain evidence="2">cv. Victoria</strain>
        <tissue evidence="1">Leaf</tissue>
    </source>
</reference>
<dbReference type="Gramene" id="TVU17396">
    <property type="protein sequence ID" value="TVU17396"/>
    <property type="gene ID" value="EJB05_33431"/>
</dbReference>
<evidence type="ECO:0000313" key="2">
    <source>
        <dbReference type="Proteomes" id="UP000324897"/>
    </source>
</evidence>
<dbReference type="OrthoDB" id="684699at2759"/>
<dbReference type="SUPFAM" id="SSF56112">
    <property type="entry name" value="Protein kinase-like (PK-like)"/>
    <property type="match status" value="1"/>
</dbReference>
<dbReference type="EMBL" id="RWGY01000029">
    <property type="protein sequence ID" value="TVU17396.1"/>
    <property type="molecule type" value="Genomic_DNA"/>
</dbReference>
<dbReference type="AlphaFoldDB" id="A0A5J9U188"/>
<name>A0A5J9U188_9POAL</name>